<dbReference type="RefSeq" id="WP_169503312.1">
    <property type="nucleotide sequence ID" value="NZ_JABBPN010000002.1"/>
</dbReference>
<keyword evidence="7 9" id="KW-1133">Transmembrane helix</keyword>
<feature type="domain" description="ABC transmembrane type-1" evidence="11">
    <location>
        <begin position="19"/>
        <end position="304"/>
    </location>
</feature>
<dbReference type="EMBL" id="JABBPN010000002">
    <property type="protein sequence ID" value="NMO94603.1"/>
    <property type="molecule type" value="Genomic_DNA"/>
</dbReference>
<dbReference type="SUPFAM" id="SSF90123">
    <property type="entry name" value="ABC transporter transmembrane region"/>
    <property type="match status" value="1"/>
</dbReference>
<dbReference type="PANTHER" id="PTHR43394">
    <property type="entry name" value="ATP-DEPENDENT PERMEASE MDL1, MITOCHONDRIAL"/>
    <property type="match status" value="1"/>
</dbReference>
<evidence type="ECO:0000256" key="6">
    <source>
        <dbReference type="ARBA" id="ARBA00022840"/>
    </source>
</evidence>
<dbReference type="Gene3D" id="3.40.50.300">
    <property type="entry name" value="P-loop containing nucleotide triphosphate hydrolases"/>
    <property type="match status" value="1"/>
</dbReference>
<dbReference type="GO" id="GO:0005886">
    <property type="term" value="C:plasma membrane"/>
    <property type="evidence" value="ECO:0007669"/>
    <property type="project" value="UniProtKB-SubCell"/>
</dbReference>
<evidence type="ECO:0000256" key="5">
    <source>
        <dbReference type="ARBA" id="ARBA00022741"/>
    </source>
</evidence>
<feature type="transmembrane region" description="Helical" evidence="9">
    <location>
        <begin position="160"/>
        <end position="179"/>
    </location>
</feature>
<gene>
    <name evidence="12" type="ORF">HII30_02220</name>
</gene>
<dbReference type="InterPro" id="IPR027417">
    <property type="entry name" value="P-loop_NTPase"/>
</dbReference>
<dbReference type="GO" id="GO:0005524">
    <property type="term" value="F:ATP binding"/>
    <property type="evidence" value="ECO:0007669"/>
    <property type="project" value="UniProtKB-KW"/>
</dbReference>
<keyword evidence="6 12" id="KW-0067">ATP-binding</keyword>
<dbReference type="InterPro" id="IPR011527">
    <property type="entry name" value="ABC1_TM_dom"/>
</dbReference>
<evidence type="ECO:0000256" key="8">
    <source>
        <dbReference type="ARBA" id="ARBA00023136"/>
    </source>
</evidence>
<evidence type="ECO:0000256" key="4">
    <source>
        <dbReference type="ARBA" id="ARBA00022692"/>
    </source>
</evidence>
<dbReference type="InterPro" id="IPR003439">
    <property type="entry name" value="ABC_transporter-like_ATP-bd"/>
</dbReference>
<evidence type="ECO:0000313" key="13">
    <source>
        <dbReference type="Proteomes" id="UP000565468"/>
    </source>
</evidence>
<organism evidence="12 13">
    <name type="scientific">Paenibacillus lemnae</name>
    <dbReference type="NCBI Taxonomy" id="1330551"/>
    <lineage>
        <taxon>Bacteria</taxon>
        <taxon>Bacillati</taxon>
        <taxon>Bacillota</taxon>
        <taxon>Bacilli</taxon>
        <taxon>Bacillales</taxon>
        <taxon>Paenibacillaceae</taxon>
        <taxon>Paenibacillus</taxon>
    </lineage>
</organism>
<feature type="transmembrane region" description="Helical" evidence="9">
    <location>
        <begin position="15"/>
        <end position="39"/>
    </location>
</feature>
<dbReference type="Gene3D" id="1.20.1560.10">
    <property type="entry name" value="ABC transporter type 1, transmembrane domain"/>
    <property type="match status" value="1"/>
</dbReference>
<evidence type="ECO:0000256" key="1">
    <source>
        <dbReference type="ARBA" id="ARBA00004651"/>
    </source>
</evidence>
<dbReference type="GO" id="GO:0016887">
    <property type="term" value="F:ATP hydrolysis activity"/>
    <property type="evidence" value="ECO:0007669"/>
    <property type="project" value="InterPro"/>
</dbReference>
<reference evidence="12 13" key="1">
    <citation type="submission" date="2020-04" db="EMBL/GenBank/DDBJ databases">
        <title>Paenibacillus algicola sp. nov., a novel marine bacterium producing alginate lyase.</title>
        <authorList>
            <person name="Huang H."/>
        </authorList>
    </citation>
    <scope>NUCLEOTIDE SEQUENCE [LARGE SCALE GENOMIC DNA]</scope>
    <source>
        <strain evidence="12 13">L7-75</strain>
    </source>
</reference>
<evidence type="ECO:0000259" key="11">
    <source>
        <dbReference type="PROSITE" id="PS50929"/>
    </source>
</evidence>
<dbReference type="InterPro" id="IPR003593">
    <property type="entry name" value="AAA+_ATPase"/>
</dbReference>
<dbReference type="PROSITE" id="PS50893">
    <property type="entry name" value="ABC_TRANSPORTER_2"/>
    <property type="match status" value="1"/>
</dbReference>
<feature type="domain" description="ABC transporter" evidence="10">
    <location>
        <begin position="338"/>
        <end position="579"/>
    </location>
</feature>
<keyword evidence="3" id="KW-1003">Cell membrane</keyword>
<dbReference type="PROSITE" id="PS50929">
    <property type="entry name" value="ABC_TM1F"/>
    <property type="match status" value="1"/>
</dbReference>
<dbReference type="SUPFAM" id="SSF52540">
    <property type="entry name" value="P-loop containing nucleoside triphosphate hydrolases"/>
    <property type="match status" value="1"/>
</dbReference>
<keyword evidence="4 9" id="KW-0812">Transmembrane</keyword>
<dbReference type="AlphaFoldDB" id="A0A848M464"/>
<comment type="subcellular location">
    <subcellularLocation>
        <location evidence="1">Cell membrane</location>
        <topology evidence="1">Multi-pass membrane protein</topology>
    </subcellularLocation>
</comment>
<evidence type="ECO:0000256" key="3">
    <source>
        <dbReference type="ARBA" id="ARBA00022475"/>
    </source>
</evidence>
<evidence type="ECO:0000256" key="9">
    <source>
        <dbReference type="SAM" id="Phobius"/>
    </source>
</evidence>
<dbReference type="Pfam" id="PF00005">
    <property type="entry name" value="ABC_tran"/>
    <property type="match status" value="1"/>
</dbReference>
<proteinExistence type="predicted"/>
<dbReference type="PROSITE" id="PS51257">
    <property type="entry name" value="PROKAR_LIPOPROTEIN"/>
    <property type="match status" value="1"/>
</dbReference>
<keyword evidence="2" id="KW-0813">Transport</keyword>
<feature type="transmembrane region" description="Helical" evidence="9">
    <location>
        <begin position="59"/>
        <end position="85"/>
    </location>
</feature>
<protein>
    <submittedName>
        <fullName evidence="12">ABC transporter ATP-binding protein</fullName>
    </submittedName>
</protein>
<dbReference type="FunFam" id="3.40.50.300:FF:000221">
    <property type="entry name" value="Multidrug ABC transporter ATP-binding protein"/>
    <property type="match status" value="1"/>
</dbReference>
<evidence type="ECO:0000256" key="2">
    <source>
        <dbReference type="ARBA" id="ARBA00022448"/>
    </source>
</evidence>
<feature type="transmembrane region" description="Helical" evidence="9">
    <location>
        <begin position="138"/>
        <end position="154"/>
    </location>
</feature>
<name>A0A848M464_PAELE</name>
<keyword evidence="8 9" id="KW-0472">Membrane</keyword>
<keyword evidence="5" id="KW-0547">Nucleotide-binding</keyword>
<dbReference type="InterPro" id="IPR039421">
    <property type="entry name" value="Type_1_exporter"/>
</dbReference>
<dbReference type="InterPro" id="IPR036640">
    <property type="entry name" value="ABC1_TM_sf"/>
</dbReference>
<evidence type="ECO:0000256" key="7">
    <source>
        <dbReference type="ARBA" id="ARBA00022989"/>
    </source>
</evidence>
<dbReference type="PANTHER" id="PTHR43394:SF1">
    <property type="entry name" value="ATP-BINDING CASSETTE SUB-FAMILY B MEMBER 10, MITOCHONDRIAL"/>
    <property type="match status" value="1"/>
</dbReference>
<accession>A0A848M464</accession>
<evidence type="ECO:0000313" key="12">
    <source>
        <dbReference type="EMBL" id="NMO94603.1"/>
    </source>
</evidence>
<evidence type="ECO:0000259" key="10">
    <source>
        <dbReference type="PROSITE" id="PS50893"/>
    </source>
</evidence>
<dbReference type="CDD" id="cd18541">
    <property type="entry name" value="ABC_6TM_TmrB_like"/>
    <property type="match status" value="1"/>
</dbReference>
<feature type="transmembrane region" description="Helical" evidence="9">
    <location>
        <begin position="244"/>
        <end position="263"/>
    </location>
</feature>
<dbReference type="Pfam" id="PF00664">
    <property type="entry name" value="ABC_membrane"/>
    <property type="match status" value="1"/>
</dbReference>
<dbReference type="Proteomes" id="UP000565468">
    <property type="component" value="Unassembled WGS sequence"/>
</dbReference>
<dbReference type="GO" id="GO:0015421">
    <property type="term" value="F:ABC-type oligopeptide transporter activity"/>
    <property type="evidence" value="ECO:0007669"/>
    <property type="project" value="TreeGrafter"/>
</dbReference>
<comment type="caution">
    <text evidence="12">The sequence shown here is derived from an EMBL/GenBank/DDBJ whole genome shotgun (WGS) entry which is preliminary data.</text>
</comment>
<sequence>MDNQRILKDFFRKTWVFYVLSISCHFIANIIHVNFPRVLGQFTDELKDGVLSSDDILQYSWILLAIGVGFAVIGGVGQYLVMYTGRYFEFMNRRRLFTHFTGLSERYYSRNGVGKLLSYFMNDVTTVRESISMGVNQTANATILLVSTVVMLLLSQVPLVLVISCIAPLLLIPVIVVWLGPVIRKRSKQVQEALGAMTESAEEQFGGIRVTKKFAVEEVMKKRFAQKVEMIRDKQLHLVRVSSFFQALIPFLGASSLIIALAFGGYLTIQGQITVGSFVALTLYVRMLMNPLQQIGNVINVVQRARASLDRLNALLGEEPDIKEVEHPAEPDFSRADITVRHLSFSYEKEGRTAEKTRYALRDISFQVPYGTTLGIIGRTGSGKTTLMKLLLRTYNPPEGTIKINGKDIVSLSLESLRESIAYVPQDGFLFSSTIRENIAFYKRDSELNEVEEAAKQARVYDNIIDFPDQFETRLGERGVTLSGGQRQRTSLARGIIKDAPILILDDSVSAVDAVTETEIMETVREIRQGKTTIMIAHRISALKHADRIIVMDEGEIVQSGTHDELLSEEGLYRTLHDIQEEGRRQHGTSH</sequence>
<keyword evidence="13" id="KW-1185">Reference proteome</keyword>
<dbReference type="SMART" id="SM00382">
    <property type="entry name" value="AAA"/>
    <property type="match status" value="1"/>
</dbReference>